<name>A0A0J9TTX2_PLAVI</name>
<dbReference type="InterPro" id="IPR008780">
    <property type="entry name" value="Plasmodium_Vir"/>
</dbReference>
<evidence type="ECO:0000313" key="2">
    <source>
        <dbReference type="Proteomes" id="UP000053239"/>
    </source>
</evidence>
<gene>
    <name evidence="1" type="ORF">PVNG_00565</name>
</gene>
<protein>
    <submittedName>
        <fullName evidence="1">Variable surface protein Vir21</fullName>
    </submittedName>
</protein>
<evidence type="ECO:0000313" key="1">
    <source>
        <dbReference type="EMBL" id="KMZ98771.1"/>
    </source>
</evidence>
<dbReference type="Proteomes" id="UP000053239">
    <property type="component" value="Unassembled WGS sequence"/>
</dbReference>
<dbReference type="EMBL" id="KQ235437">
    <property type="protein sequence ID" value="KMZ98771.1"/>
    <property type="molecule type" value="Genomic_DNA"/>
</dbReference>
<sequence length="285" mass="34278">MSEDVIEYEKLIDKDSILSKNDLFNFYKKFNSDCEKFNHEVFCKNDLYNDVAKKNVKDILRKLMRNVNKLSEDNSEDYNNIDKGNYINKRCIYLKYWLYDIILANKIDESNISSLFDEWSHNKDKVTSNNLKCEIYKLSLSEIKDIKKLYDYFVFFDGYKFVKHIINEKIYNNRYLDYIKGAIDVYEKTEIECPERENTRGYCNEFNEYIKVYIDKTVLYSLKEKIMNEDIVTLMGKTYESKSALLKPLAKGVLEKKLSENPNINRVKTKYFLKKTMKYNIYIFY</sequence>
<dbReference type="Pfam" id="PF05795">
    <property type="entry name" value="Plasmodium_Vir"/>
    <property type="match status" value="1"/>
</dbReference>
<proteinExistence type="predicted"/>
<organism evidence="1 2">
    <name type="scientific">Plasmodium vivax North Korean</name>
    <dbReference type="NCBI Taxonomy" id="1035514"/>
    <lineage>
        <taxon>Eukaryota</taxon>
        <taxon>Sar</taxon>
        <taxon>Alveolata</taxon>
        <taxon>Apicomplexa</taxon>
        <taxon>Aconoidasida</taxon>
        <taxon>Haemosporida</taxon>
        <taxon>Plasmodiidae</taxon>
        <taxon>Plasmodium</taxon>
        <taxon>Plasmodium (Plasmodium)</taxon>
    </lineage>
</organism>
<reference evidence="1 2" key="1">
    <citation type="submission" date="2011-09" db="EMBL/GenBank/DDBJ databases">
        <title>The Genome Sequence of Plasmodium vivax North Korean.</title>
        <authorList>
            <consortium name="The Broad Institute Genome Sequencing Platform"/>
            <consortium name="The Broad Institute Genome Sequencing Center for Infectious Disease"/>
            <person name="Neafsey D."/>
            <person name="Carlton J."/>
            <person name="Barnwell J."/>
            <person name="Collins W."/>
            <person name="Escalante A."/>
            <person name="Mullikin J."/>
            <person name="Saul A."/>
            <person name="Guigo R."/>
            <person name="Camara F."/>
            <person name="Young S.K."/>
            <person name="Zeng Q."/>
            <person name="Gargeya S."/>
            <person name="Fitzgerald M."/>
            <person name="Haas B."/>
            <person name="Abouelleil A."/>
            <person name="Alvarado L."/>
            <person name="Arachchi H.M."/>
            <person name="Berlin A."/>
            <person name="Brown A."/>
            <person name="Chapman S.B."/>
            <person name="Chen Z."/>
            <person name="Dunbar C."/>
            <person name="Freedman E."/>
            <person name="Gearin G."/>
            <person name="Gellesch M."/>
            <person name="Goldberg J."/>
            <person name="Griggs A."/>
            <person name="Gujja S."/>
            <person name="Heiman D."/>
            <person name="Howarth C."/>
            <person name="Larson L."/>
            <person name="Lui A."/>
            <person name="MacDonald P.J.P."/>
            <person name="Montmayeur A."/>
            <person name="Murphy C."/>
            <person name="Neiman D."/>
            <person name="Pearson M."/>
            <person name="Priest M."/>
            <person name="Roberts A."/>
            <person name="Saif S."/>
            <person name="Shea T."/>
            <person name="Shenoy N."/>
            <person name="Sisk P."/>
            <person name="Stolte C."/>
            <person name="Sykes S."/>
            <person name="Wortman J."/>
            <person name="Nusbaum C."/>
            <person name="Birren B."/>
        </authorList>
    </citation>
    <scope>NUCLEOTIDE SEQUENCE [LARGE SCALE GENOMIC DNA]</scope>
    <source>
        <strain evidence="1 2">North Korean</strain>
    </source>
</reference>
<dbReference type="AlphaFoldDB" id="A0A0J9TTX2"/>
<dbReference type="OrthoDB" id="388482at2759"/>
<accession>A0A0J9TTX2</accession>